<evidence type="ECO:0000259" key="2">
    <source>
        <dbReference type="Pfam" id="PF13672"/>
    </source>
</evidence>
<protein>
    <recommendedName>
        <fullName evidence="2">PPM-type phosphatase domain-containing protein</fullName>
    </recommendedName>
</protein>
<accession>W6M5D3</accession>
<dbReference type="Gene3D" id="3.60.40.10">
    <property type="entry name" value="PPM-type phosphatase domain"/>
    <property type="match status" value="1"/>
</dbReference>
<dbReference type="AlphaFoldDB" id="W6M5D3"/>
<organism evidence="3 4">
    <name type="scientific">Candidatus Competibacter denitrificans Run_A_D11</name>
    <dbReference type="NCBI Taxonomy" id="1400863"/>
    <lineage>
        <taxon>Bacteria</taxon>
        <taxon>Pseudomonadati</taxon>
        <taxon>Pseudomonadota</taxon>
        <taxon>Gammaproteobacteria</taxon>
        <taxon>Candidatus Competibacteraceae</taxon>
        <taxon>Candidatus Competibacter</taxon>
    </lineage>
</organism>
<reference evidence="3" key="1">
    <citation type="submission" date="2013-07" db="EMBL/GenBank/DDBJ databases">
        <authorList>
            <person name="McIlroy S."/>
        </authorList>
    </citation>
    <scope>NUCLEOTIDE SEQUENCE [LARGE SCALE GENOMIC DNA]</scope>
    <source>
        <strain evidence="3">Run_A_D11</strain>
    </source>
</reference>
<dbReference type="OrthoDB" id="9805674at2"/>
<dbReference type="EMBL" id="CBTJ020000027">
    <property type="protein sequence ID" value="CDI01844.1"/>
    <property type="molecule type" value="Genomic_DNA"/>
</dbReference>
<sequence>MTAPGNWRYVYASVPGVAHLSDGSECQDACAVRPLSGAGTDSLLLLVVADGAGSAARGGTGAELACETFLRECELRLPGITPANWTPALAETLLERVRAALAQEAATAEVPIRDFACTLLGAAVAADHALVLQIGDGAIVIGADEYYRPVFWPQTGQYVNETRFVTDSDAAVHLECVVLAETVAEIALLTDGLQTLALHYQHQQAHTPFFRPMFHQLRAQTEPGSSELLTNALARFLASPAVNERTHDDKTLILATRLSPLTPGIAPTMTADTPAVTHMTSDPDPDSAASGREDSGDAAS</sequence>
<dbReference type="RefSeq" id="WP_048671328.1">
    <property type="nucleotide sequence ID" value="NZ_CBTJ020000027.1"/>
</dbReference>
<reference evidence="3" key="2">
    <citation type="submission" date="2014-03" db="EMBL/GenBank/DDBJ databases">
        <title>Candidatus Competibacter-lineage genomes retrieved from metagenomes reveal functional metabolic diversity.</title>
        <authorList>
            <person name="McIlroy S.J."/>
            <person name="Albertsen M."/>
            <person name="Andresen E.K."/>
            <person name="Saunders A.M."/>
            <person name="Kristiansen R."/>
            <person name="Stokholm-Bjerregaard M."/>
            <person name="Nielsen K.L."/>
            <person name="Nielsen P.H."/>
        </authorList>
    </citation>
    <scope>NUCLEOTIDE SEQUENCE</scope>
    <source>
        <strain evidence="3">Run_A_D11</strain>
    </source>
</reference>
<dbReference type="STRING" id="1400863.BN873_210065"/>
<proteinExistence type="predicted"/>
<gene>
    <name evidence="3" type="primary">yegK</name>
    <name evidence="3" type="ORF">BN873_210065</name>
</gene>
<feature type="region of interest" description="Disordered" evidence="1">
    <location>
        <begin position="264"/>
        <end position="300"/>
    </location>
</feature>
<comment type="caution">
    <text evidence="3">The sequence shown here is derived from an EMBL/GenBank/DDBJ whole genome shotgun (WGS) entry which is preliminary data.</text>
</comment>
<dbReference type="InterPro" id="IPR036457">
    <property type="entry name" value="PPM-type-like_dom_sf"/>
</dbReference>
<keyword evidence="4" id="KW-1185">Reference proteome</keyword>
<evidence type="ECO:0000313" key="3">
    <source>
        <dbReference type="EMBL" id="CDI01844.1"/>
    </source>
</evidence>
<feature type="compositionally biased region" description="Basic and acidic residues" evidence="1">
    <location>
        <begin position="291"/>
        <end position="300"/>
    </location>
</feature>
<feature type="domain" description="PPM-type phosphatase" evidence="2">
    <location>
        <begin position="16"/>
        <end position="237"/>
    </location>
</feature>
<dbReference type="SUPFAM" id="SSF81606">
    <property type="entry name" value="PP2C-like"/>
    <property type="match status" value="1"/>
</dbReference>
<dbReference type="Pfam" id="PF13672">
    <property type="entry name" value="PP2C_2"/>
    <property type="match status" value="1"/>
</dbReference>
<name>W6M5D3_9GAMM</name>
<evidence type="ECO:0000313" key="4">
    <source>
        <dbReference type="Proteomes" id="UP000035760"/>
    </source>
</evidence>
<dbReference type="Proteomes" id="UP000035760">
    <property type="component" value="Unassembled WGS sequence"/>
</dbReference>
<dbReference type="InterPro" id="IPR001932">
    <property type="entry name" value="PPM-type_phosphatase-like_dom"/>
</dbReference>
<evidence type="ECO:0000256" key="1">
    <source>
        <dbReference type="SAM" id="MobiDB-lite"/>
    </source>
</evidence>